<dbReference type="PROSITE" id="PS00624">
    <property type="entry name" value="GMC_OXRED_2"/>
    <property type="match status" value="1"/>
</dbReference>
<reference evidence="5" key="1">
    <citation type="submission" date="2017-02" db="EMBL/GenBank/DDBJ databases">
        <authorList>
            <person name="Tafer H."/>
            <person name="Lopandic K."/>
        </authorList>
    </citation>
    <scope>NUCLEOTIDE SEQUENCE [LARGE SCALE GENOMIC DNA]</scope>
    <source>
        <strain evidence="5">CBS 366.77</strain>
    </source>
</reference>
<organism evidence="4 5">
    <name type="scientific">Aspergillus sclerotialis</name>
    <dbReference type="NCBI Taxonomy" id="2070753"/>
    <lineage>
        <taxon>Eukaryota</taxon>
        <taxon>Fungi</taxon>
        <taxon>Dikarya</taxon>
        <taxon>Ascomycota</taxon>
        <taxon>Pezizomycotina</taxon>
        <taxon>Eurotiomycetes</taxon>
        <taxon>Eurotiomycetidae</taxon>
        <taxon>Eurotiales</taxon>
        <taxon>Aspergillaceae</taxon>
        <taxon>Aspergillus</taxon>
        <taxon>Aspergillus subgen. Polypaecilum</taxon>
    </lineage>
</organism>
<evidence type="ECO:0000313" key="5">
    <source>
        <dbReference type="Proteomes" id="UP000266188"/>
    </source>
</evidence>
<name>A0A3A2Z6B1_9EURO</name>
<dbReference type="InterPro" id="IPR007867">
    <property type="entry name" value="GMC_OxRtase_C"/>
</dbReference>
<proteinExistence type="inferred from homology"/>
<dbReference type="OrthoDB" id="269227at2759"/>
<dbReference type="GO" id="GO:0016614">
    <property type="term" value="F:oxidoreductase activity, acting on CH-OH group of donors"/>
    <property type="evidence" value="ECO:0007669"/>
    <property type="project" value="InterPro"/>
</dbReference>
<dbReference type="InterPro" id="IPR000172">
    <property type="entry name" value="GMC_OxRdtase_N"/>
</dbReference>
<dbReference type="SUPFAM" id="SSF51905">
    <property type="entry name" value="FAD/NAD(P)-binding domain"/>
    <property type="match status" value="1"/>
</dbReference>
<keyword evidence="5" id="KW-1185">Reference proteome</keyword>
<comment type="similarity">
    <text evidence="1">Belongs to the GMC oxidoreductase family.</text>
</comment>
<dbReference type="STRING" id="2070753.A0A3A2Z6B1"/>
<dbReference type="GO" id="GO:0050660">
    <property type="term" value="F:flavin adenine dinucleotide binding"/>
    <property type="evidence" value="ECO:0007669"/>
    <property type="project" value="InterPro"/>
</dbReference>
<feature type="domain" description="Glucose-methanol-choline oxidoreductase N-terminal" evidence="3">
    <location>
        <begin position="279"/>
        <end position="293"/>
    </location>
</feature>
<dbReference type="PIRSF" id="PIRSF000137">
    <property type="entry name" value="Alcohol_oxidase"/>
    <property type="match status" value="1"/>
</dbReference>
<keyword evidence="2" id="KW-0274">FAD</keyword>
<sequence length="612" mass="67666">MTRLPQSSQFDYIVVGGGIGGMVVASRLSEEATTTVLLIEAGPDRTGDPRIETPGLLTTLFGNPVVDWDFLSEPQTHVKDRQIPQARGRVLGGSSALNFSAVVYPSRQDWAAWSALGNEGWSAEHMEPYLQKFQTYKEPDTSTTETLGLDHYVDPSKYGSQGPLPVGYPAIYGPFNKAWNQAFAKLGWQDKKDPISGDKSGSFTCQLSVDPATGVRGYATSYRPAERPNLTVWTEARAEKIHLARNSKDELLATGVQISDYLGVQRTATARHEIVLSAGSIHSPQLLELSGIGGAQRLRLFGIPVMLDLPGVGENLQDHCISSISYKVTEGHSSTDAMRDPHVAQNFLNLYEKTRSGPLAGLPISGAFLPPVNDQGKVPMDDIRSLVEAYLPNNQNQHQTGRQKQTQIHRQTLLDNQEPTILYLLLPFRMNTKPGAMTMADIFEHETEDNYISIVAMLSHPFSRGSVHIKSGDVRDKPTFNPNYLEHPMDLELLARHTQYIDRVVHTEPFRMVVRPECRLPQSSEADLTDLESVKQVVQDRLLSCFHPVGTCAMMPLGMGGVVDDQLRVHGTRNLRVVDASIFPLEPQGNIQATVYAVAERAADHIKQSQRE</sequence>
<dbReference type="Gene3D" id="3.50.50.60">
    <property type="entry name" value="FAD/NAD(P)-binding domain"/>
    <property type="match status" value="1"/>
</dbReference>
<dbReference type="Proteomes" id="UP000266188">
    <property type="component" value="Unassembled WGS sequence"/>
</dbReference>
<dbReference type="InterPro" id="IPR012132">
    <property type="entry name" value="GMC_OxRdtase"/>
</dbReference>
<dbReference type="Pfam" id="PF00732">
    <property type="entry name" value="GMC_oxred_N"/>
    <property type="match status" value="1"/>
</dbReference>
<dbReference type="PANTHER" id="PTHR11552:SF210">
    <property type="entry name" value="GLUCOSE-METHANOL-CHOLINE OXIDOREDUCTASE N-TERMINAL DOMAIN-CONTAINING PROTEIN-RELATED"/>
    <property type="match status" value="1"/>
</dbReference>
<evidence type="ECO:0000256" key="2">
    <source>
        <dbReference type="PIRSR" id="PIRSR000137-2"/>
    </source>
</evidence>
<dbReference type="PANTHER" id="PTHR11552">
    <property type="entry name" value="GLUCOSE-METHANOL-CHOLINE GMC OXIDOREDUCTASE"/>
    <property type="match status" value="1"/>
</dbReference>
<evidence type="ECO:0000313" key="4">
    <source>
        <dbReference type="EMBL" id="RJE18220.1"/>
    </source>
</evidence>
<dbReference type="Gene3D" id="3.30.560.10">
    <property type="entry name" value="Glucose Oxidase, domain 3"/>
    <property type="match status" value="1"/>
</dbReference>
<keyword evidence="2" id="KW-0285">Flavoprotein</keyword>
<dbReference type="EMBL" id="MVGC01000597">
    <property type="protein sequence ID" value="RJE18220.1"/>
    <property type="molecule type" value="Genomic_DNA"/>
</dbReference>
<dbReference type="SUPFAM" id="SSF54373">
    <property type="entry name" value="FAD-linked reductases, C-terminal domain"/>
    <property type="match status" value="1"/>
</dbReference>
<gene>
    <name evidence="4" type="ORF">PHISCL_09441</name>
</gene>
<dbReference type="AlphaFoldDB" id="A0A3A2Z6B1"/>
<comment type="cofactor">
    <cofactor evidence="2">
        <name>FAD</name>
        <dbReference type="ChEBI" id="CHEBI:57692"/>
    </cofactor>
</comment>
<evidence type="ECO:0000259" key="3">
    <source>
        <dbReference type="PROSITE" id="PS00624"/>
    </source>
</evidence>
<protein>
    <submittedName>
        <fullName evidence="4">Dehydrogenase</fullName>
    </submittedName>
</protein>
<accession>A0A3A2Z6B1</accession>
<dbReference type="Pfam" id="PF05199">
    <property type="entry name" value="GMC_oxred_C"/>
    <property type="match status" value="1"/>
</dbReference>
<feature type="binding site" evidence="2">
    <location>
        <position position="90"/>
    </location>
    <ligand>
        <name>FAD</name>
        <dbReference type="ChEBI" id="CHEBI:57692"/>
    </ligand>
</feature>
<dbReference type="InterPro" id="IPR036188">
    <property type="entry name" value="FAD/NAD-bd_sf"/>
</dbReference>
<comment type="caution">
    <text evidence="4">The sequence shown here is derived from an EMBL/GenBank/DDBJ whole genome shotgun (WGS) entry which is preliminary data.</text>
</comment>
<evidence type="ECO:0000256" key="1">
    <source>
        <dbReference type="ARBA" id="ARBA00010790"/>
    </source>
</evidence>